<dbReference type="Pfam" id="PF16810">
    <property type="entry name" value="RXLR"/>
    <property type="match status" value="1"/>
</dbReference>
<feature type="compositionally biased region" description="Basic and acidic residues" evidence="6">
    <location>
        <begin position="54"/>
        <end position="69"/>
    </location>
</feature>
<gene>
    <name evidence="7" type="ORF">PHYPSEUDO_003654</name>
</gene>
<reference evidence="7" key="1">
    <citation type="submission" date="2021-02" db="EMBL/GenBank/DDBJ databases">
        <authorList>
            <person name="Palmer J.M."/>
        </authorList>
    </citation>
    <scope>NUCLEOTIDE SEQUENCE</scope>
    <source>
        <strain evidence="7">SCRP734</strain>
    </source>
</reference>
<evidence type="ECO:0000313" key="7">
    <source>
        <dbReference type="EMBL" id="KAG7375120.1"/>
    </source>
</evidence>
<dbReference type="OrthoDB" id="125999at2759"/>
<keyword evidence="8" id="KW-1185">Reference proteome</keyword>
<evidence type="ECO:0000256" key="2">
    <source>
        <dbReference type="ARBA" id="ARBA00010400"/>
    </source>
</evidence>
<dbReference type="InterPro" id="IPR031825">
    <property type="entry name" value="RXLR"/>
</dbReference>
<dbReference type="Proteomes" id="UP000694044">
    <property type="component" value="Unassembled WGS sequence"/>
</dbReference>
<name>A0A8T1V481_9STRA</name>
<feature type="compositionally biased region" description="Acidic residues" evidence="6">
    <location>
        <begin position="70"/>
        <end position="84"/>
    </location>
</feature>
<evidence type="ECO:0000313" key="8">
    <source>
        <dbReference type="Proteomes" id="UP000694044"/>
    </source>
</evidence>
<protein>
    <recommendedName>
        <fullName evidence="5">RxLR effector protein</fullName>
    </recommendedName>
</protein>
<comment type="function">
    <text evidence="5">Effector that suppresses plant defense responses during pathogen infection.</text>
</comment>
<dbReference type="GO" id="GO:0005576">
    <property type="term" value="C:extracellular region"/>
    <property type="evidence" value="ECO:0007669"/>
    <property type="project" value="UniProtKB-SubCell"/>
</dbReference>
<comment type="similarity">
    <text evidence="2 5">Belongs to the RxLR effector family.</text>
</comment>
<proteinExistence type="inferred from homology"/>
<evidence type="ECO:0000256" key="4">
    <source>
        <dbReference type="ARBA" id="ARBA00022729"/>
    </source>
</evidence>
<dbReference type="EMBL" id="JAGDFM010001761">
    <property type="protein sequence ID" value="KAG7375120.1"/>
    <property type="molecule type" value="Genomic_DNA"/>
</dbReference>
<feature type="chain" id="PRO_5035966974" description="RxLR effector protein" evidence="5">
    <location>
        <begin position="20"/>
        <end position="146"/>
    </location>
</feature>
<accession>A0A8T1V481</accession>
<organism evidence="7 8">
    <name type="scientific">Phytophthora pseudosyringae</name>
    <dbReference type="NCBI Taxonomy" id="221518"/>
    <lineage>
        <taxon>Eukaryota</taxon>
        <taxon>Sar</taxon>
        <taxon>Stramenopiles</taxon>
        <taxon>Oomycota</taxon>
        <taxon>Peronosporomycetes</taxon>
        <taxon>Peronosporales</taxon>
        <taxon>Peronosporaceae</taxon>
        <taxon>Phytophthora</taxon>
    </lineage>
</organism>
<feature type="signal peptide" evidence="5">
    <location>
        <begin position="1"/>
        <end position="19"/>
    </location>
</feature>
<evidence type="ECO:0000256" key="1">
    <source>
        <dbReference type="ARBA" id="ARBA00004613"/>
    </source>
</evidence>
<feature type="region of interest" description="Disordered" evidence="6">
    <location>
        <begin position="31"/>
        <end position="89"/>
    </location>
</feature>
<sequence>MRISYVLLVAAAAATTLLGNGDAAATESGRSTKVSAMASPDVAVSIGTGQGTAGEKRFLRYHGNENRGEEEGDEDDDDDEEEEERAAKTNLFSASKLDEMLDGTKVMSRFKRWKRYGYTTYNLPGAVQSSKYDDLRKLYRKFLYHN</sequence>
<keyword evidence="3 5" id="KW-0964">Secreted</keyword>
<evidence type="ECO:0000256" key="3">
    <source>
        <dbReference type="ARBA" id="ARBA00022525"/>
    </source>
</evidence>
<comment type="subcellular location">
    <subcellularLocation>
        <location evidence="1 5">Secreted</location>
    </subcellularLocation>
</comment>
<evidence type="ECO:0000256" key="6">
    <source>
        <dbReference type="SAM" id="MobiDB-lite"/>
    </source>
</evidence>
<comment type="caution">
    <text evidence="7">The sequence shown here is derived from an EMBL/GenBank/DDBJ whole genome shotgun (WGS) entry which is preliminary data.</text>
</comment>
<keyword evidence="4 5" id="KW-0732">Signal</keyword>
<comment type="domain">
    <text evidence="5">The RxLR-dEER motif acts to carry the protein into the host cell cytoplasm through binding to cell surface phosphatidylinositol-3-phosphate.</text>
</comment>
<evidence type="ECO:0000256" key="5">
    <source>
        <dbReference type="RuleBase" id="RU367124"/>
    </source>
</evidence>
<dbReference type="AlphaFoldDB" id="A0A8T1V481"/>